<dbReference type="Pfam" id="PF17853">
    <property type="entry name" value="GGDEF_2"/>
    <property type="match status" value="1"/>
</dbReference>
<evidence type="ECO:0000259" key="3">
    <source>
        <dbReference type="Pfam" id="PF14361"/>
    </source>
</evidence>
<dbReference type="AlphaFoldDB" id="A0A4Y8VDZ2"/>
<dbReference type="Gene3D" id="1.10.10.2840">
    <property type="entry name" value="PucR C-terminal helix-turn-helix domain"/>
    <property type="match status" value="1"/>
</dbReference>
<dbReference type="InterPro" id="IPR041522">
    <property type="entry name" value="CdaR_GGDEF"/>
</dbReference>
<evidence type="ECO:0008006" key="7">
    <source>
        <dbReference type="Google" id="ProtNLM"/>
    </source>
</evidence>
<dbReference type="PANTHER" id="PTHR33744">
    <property type="entry name" value="CARBOHYDRATE DIACID REGULATOR"/>
    <property type="match status" value="1"/>
</dbReference>
<evidence type="ECO:0000313" key="6">
    <source>
        <dbReference type="Proteomes" id="UP000297555"/>
    </source>
</evidence>
<dbReference type="InterPro" id="IPR025751">
    <property type="entry name" value="RsbRD_N_dom"/>
</dbReference>
<feature type="domain" description="RsbT co-antagonist protein RsbRD N-terminal" evidence="3">
    <location>
        <begin position="36"/>
        <end position="160"/>
    </location>
</feature>
<dbReference type="InterPro" id="IPR025736">
    <property type="entry name" value="PucR_C-HTH_dom"/>
</dbReference>
<dbReference type="Proteomes" id="UP000297555">
    <property type="component" value="Unassembled WGS sequence"/>
</dbReference>
<evidence type="ECO:0000313" key="5">
    <source>
        <dbReference type="EMBL" id="TFH79425.1"/>
    </source>
</evidence>
<evidence type="ECO:0000259" key="2">
    <source>
        <dbReference type="Pfam" id="PF13556"/>
    </source>
</evidence>
<comment type="caution">
    <text evidence="5">The sequence shown here is derived from an EMBL/GenBank/DDBJ whole genome shotgun (WGS) entry which is preliminary data.</text>
</comment>
<evidence type="ECO:0000259" key="4">
    <source>
        <dbReference type="Pfam" id="PF17853"/>
    </source>
</evidence>
<feature type="domain" description="CdaR GGDEF-like" evidence="4">
    <location>
        <begin position="177"/>
        <end position="303"/>
    </location>
</feature>
<sequence length="418" mass="47458">MTPIPTLSARLATITREFANTPSLLTAKINSQLNGMAGYKDLTPEARKDLENSLSYTARLWCETLLTGEGLSQDTRRTLKEIGCRRVHQGVPLQSLMRGFSLGVREIWSGYLELARDDDALSKELLLQISGYMFDFFDDIAEEVVQAYLEEQIQKVRWREHLHQRLYHFLLHSPQDTEGFEDTLSALGLDASTPRVALALELPLRPVQPLQREDEFDRMTLQVARHLKIPVKELIRVWYRDRLVIWLPGIKGETLTQCDQRLSDSAASLPALLPSLRGIGIGLLNQGIAGWIGTAEEAIKAIDLFPFDGAKARVRRYSTVLIEDSVRSHDNTLRYLMSLIEQLSHEPELLLTLETFFSSGRHRAQTAKTLGIHPNTLNYRTGRIENLLGADLNDINWVSRLDTALKLRRHSISKGQER</sequence>
<dbReference type="InterPro" id="IPR042070">
    <property type="entry name" value="PucR_C-HTH_sf"/>
</dbReference>
<dbReference type="OrthoDB" id="9792148at2"/>
<proteinExistence type="inferred from homology"/>
<comment type="similarity">
    <text evidence="1">Belongs to the CdaR family.</text>
</comment>
<protein>
    <recommendedName>
        <fullName evidence="7">PucR family transcriptional regulator</fullName>
    </recommendedName>
</protein>
<name>A0A4Y8VDZ2_9PSED</name>
<gene>
    <name evidence="5" type="ORF">E4J90_16525</name>
</gene>
<organism evidence="5 6">
    <name type="scientific">Pseudomonas kribbensis</name>
    <dbReference type="NCBI Taxonomy" id="1628086"/>
    <lineage>
        <taxon>Bacteria</taxon>
        <taxon>Pseudomonadati</taxon>
        <taxon>Pseudomonadota</taxon>
        <taxon>Gammaproteobacteria</taxon>
        <taxon>Pseudomonadales</taxon>
        <taxon>Pseudomonadaceae</taxon>
        <taxon>Pseudomonas</taxon>
    </lineage>
</organism>
<dbReference type="Pfam" id="PF14361">
    <property type="entry name" value="RsbRD_N"/>
    <property type="match status" value="1"/>
</dbReference>
<dbReference type="EMBL" id="SPDQ01000017">
    <property type="protein sequence ID" value="TFH79425.1"/>
    <property type="molecule type" value="Genomic_DNA"/>
</dbReference>
<dbReference type="InterPro" id="IPR051448">
    <property type="entry name" value="CdaR-like_regulators"/>
</dbReference>
<dbReference type="RefSeq" id="WP_134827225.1">
    <property type="nucleotide sequence ID" value="NZ_SPDQ01000017.1"/>
</dbReference>
<feature type="domain" description="PucR C-terminal helix-turn-helix" evidence="2">
    <location>
        <begin position="349"/>
        <end position="406"/>
    </location>
</feature>
<dbReference type="PANTHER" id="PTHR33744:SF15">
    <property type="entry name" value="CARBOHYDRATE DIACID REGULATOR"/>
    <property type="match status" value="1"/>
</dbReference>
<dbReference type="Pfam" id="PF13556">
    <property type="entry name" value="HTH_30"/>
    <property type="match status" value="1"/>
</dbReference>
<reference evidence="5 6" key="1">
    <citation type="submission" date="2019-03" db="EMBL/GenBank/DDBJ databases">
        <title>Draft genome sequence of humic substances-degrading Pseudomonas kribbensis CHA-19 from forest soil.</title>
        <authorList>
            <person name="Kim D."/>
        </authorList>
    </citation>
    <scope>NUCLEOTIDE SEQUENCE [LARGE SCALE GENOMIC DNA]</scope>
    <source>
        <strain evidence="5 6">CHA-19</strain>
    </source>
</reference>
<accession>A0A4Y8VDZ2</accession>
<evidence type="ECO:0000256" key="1">
    <source>
        <dbReference type="ARBA" id="ARBA00006754"/>
    </source>
</evidence>